<dbReference type="AlphaFoldDB" id="A0A060TBJ5"/>
<dbReference type="GO" id="GO:0000812">
    <property type="term" value="C:Swr1 complex"/>
    <property type="evidence" value="ECO:0007669"/>
    <property type="project" value="UniProtKB-UniRule"/>
</dbReference>
<evidence type="ECO:0000256" key="1">
    <source>
        <dbReference type="ARBA" id="ARBA00023242"/>
    </source>
</evidence>
<dbReference type="InterPro" id="IPR055129">
    <property type="entry name" value="YEATS_dom"/>
</dbReference>
<dbReference type="PROSITE" id="PS51037">
    <property type="entry name" value="YEATS"/>
    <property type="match status" value="1"/>
</dbReference>
<name>A0A060TBJ5_BLAAD</name>
<keyword evidence="3" id="KW-0010">Activator</keyword>
<keyword evidence="3" id="KW-0805">Transcription regulation</keyword>
<dbReference type="GO" id="GO:0006355">
    <property type="term" value="P:regulation of DNA-templated transcription"/>
    <property type="evidence" value="ECO:0007669"/>
    <property type="project" value="InterPro"/>
</dbReference>
<feature type="domain" description="YEATS" evidence="5">
    <location>
        <begin position="8"/>
        <end position="197"/>
    </location>
</feature>
<feature type="region of interest" description="Disordered" evidence="4">
    <location>
        <begin position="141"/>
        <end position="175"/>
    </location>
</feature>
<feature type="compositionally biased region" description="Basic and acidic residues" evidence="4">
    <location>
        <begin position="243"/>
        <end position="256"/>
    </location>
</feature>
<dbReference type="InterPro" id="IPR038704">
    <property type="entry name" value="YEAST_sf"/>
</dbReference>
<sequence length="267" mass="29395">MPSNPSKRVKGISIARPILYGNVATPLKETEKTAETPPDHTHKWTVFVRDPNFPSGGSHPKSDLSYFIKKVVFKLHDTYPQPSRSIESPPFEVTETGWGEFEISIRIFFVSEANEKNIQVYHHLKLHPYGPQNVPAQVNGDGMAGGTAGAGPGAGQSGDLVNASSPTKPGGPVESYQYDELVFNEPTEAMLEVLTSRPGAIIPTRRSDRIKFSQQTETEELDRLSSALEKVYQQVQKTKEHITKLESEQKSKGKDSDSEDLSAADSD</sequence>
<protein>
    <recommendedName>
        <fullName evidence="3">Protein AF-9 homolog</fullName>
    </recommendedName>
</protein>
<evidence type="ECO:0000256" key="4">
    <source>
        <dbReference type="SAM" id="MobiDB-lite"/>
    </source>
</evidence>
<evidence type="ECO:0000259" key="5">
    <source>
        <dbReference type="PROSITE" id="PS51037"/>
    </source>
</evidence>
<feature type="region of interest" description="Disordered" evidence="4">
    <location>
        <begin position="243"/>
        <end position="267"/>
    </location>
</feature>
<feature type="compositionally biased region" description="Gly residues" evidence="4">
    <location>
        <begin position="142"/>
        <end position="156"/>
    </location>
</feature>
<comment type="similarity">
    <text evidence="3">Belongs to the YAF9 family.</text>
</comment>
<dbReference type="GO" id="GO:0006281">
    <property type="term" value="P:DNA repair"/>
    <property type="evidence" value="ECO:0007669"/>
    <property type="project" value="UniProtKB-UniRule"/>
</dbReference>
<comment type="subcellular location">
    <subcellularLocation>
        <location evidence="3">Nucleus</location>
    </subcellularLocation>
    <subcellularLocation>
        <location evidence="3">Cytoplasm</location>
    </subcellularLocation>
</comment>
<dbReference type="PANTHER" id="PTHR23195">
    <property type="entry name" value="YEATS DOMAIN"/>
    <property type="match status" value="1"/>
</dbReference>
<dbReference type="GO" id="GO:0005737">
    <property type="term" value="C:cytoplasm"/>
    <property type="evidence" value="ECO:0007669"/>
    <property type="project" value="UniProtKB-SubCell"/>
</dbReference>
<evidence type="ECO:0000256" key="2">
    <source>
        <dbReference type="PROSITE-ProRule" id="PRU00376"/>
    </source>
</evidence>
<keyword evidence="1 2" id="KW-0539">Nucleus</keyword>
<reference evidence="6" key="2">
    <citation type="submission" date="2014-06" db="EMBL/GenBank/DDBJ databases">
        <title>The complete genome of Blastobotrys (Arxula) adeninivorans LS3 - a yeast of biotechnological interest.</title>
        <authorList>
            <person name="Kunze G."/>
            <person name="Gaillardin C."/>
            <person name="Czernicka M."/>
            <person name="Durrens P."/>
            <person name="Martin T."/>
            <person name="Boer E."/>
            <person name="Gabaldon T."/>
            <person name="Cruz J."/>
            <person name="Talla E."/>
            <person name="Marck C."/>
            <person name="Goffeau A."/>
            <person name="Barbe V."/>
            <person name="Baret P."/>
            <person name="Baronian K."/>
            <person name="Beier S."/>
            <person name="Bleykasten C."/>
            <person name="Bode R."/>
            <person name="Casaregola S."/>
            <person name="Despons L."/>
            <person name="Fairhead C."/>
            <person name="Giersberg M."/>
            <person name="Gierski P."/>
            <person name="Hahnel U."/>
            <person name="Hartmann A."/>
            <person name="Jankowska D."/>
            <person name="Jubin C."/>
            <person name="Jung P."/>
            <person name="Lafontaine I."/>
            <person name="Leh-Louis V."/>
            <person name="Lemaire M."/>
            <person name="Marcet-Houben M."/>
            <person name="Mascher M."/>
            <person name="Morel G."/>
            <person name="Richard G.-F."/>
            <person name="Riechen J."/>
            <person name="Sacerdot C."/>
            <person name="Sarkar A."/>
            <person name="Savel G."/>
            <person name="Schacherer J."/>
            <person name="Sherman D."/>
            <person name="Straub M.-L."/>
            <person name="Stein N."/>
            <person name="Thierry A."/>
            <person name="Trautwein-Schult A."/>
            <person name="Westhof E."/>
            <person name="Worch S."/>
            <person name="Dujon B."/>
            <person name="Souciet J.-L."/>
            <person name="Wincker P."/>
            <person name="Scholz U."/>
            <person name="Neuveglise N."/>
        </authorList>
    </citation>
    <scope>NUCLEOTIDE SEQUENCE</scope>
    <source>
        <strain evidence="6">LS3</strain>
    </source>
</reference>
<gene>
    <name evidence="3" type="primary">YAF9</name>
    <name evidence="6" type="ORF">GNLVRS02_ARAD1B08316g</name>
</gene>
<dbReference type="InterPro" id="IPR005033">
    <property type="entry name" value="YEATS"/>
</dbReference>
<comment type="subunit">
    <text evidence="3">Component of the SWR1 chromatin-remodeling complex and of the NuA4 histone acetyltransferase complex.</text>
</comment>
<feature type="compositionally biased region" description="Acidic residues" evidence="4">
    <location>
        <begin position="257"/>
        <end position="267"/>
    </location>
</feature>
<keyword evidence="3" id="KW-0804">Transcription</keyword>
<dbReference type="Pfam" id="PF03366">
    <property type="entry name" value="YEATS"/>
    <property type="match status" value="1"/>
</dbReference>
<dbReference type="GO" id="GO:0006325">
    <property type="term" value="P:chromatin organization"/>
    <property type="evidence" value="ECO:0007669"/>
    <property type="project" value="UniProtKB-KW"/>
</dbReference>
<evidence type="ECO:0000313" key="6">
    <source>
        <dbReference type="EMBL" id="CDP36237.1"/>
    </source>
</evidence>
<dbReference type="PhylomeDB" id="A0A060TBJ5"/>
<keyword evidence="3" id="KW-0234">DNA repair</keyword>
<keyword evidence="3" id="KW-0156">Chromatin regulator</keyword>
<evidence type="ECO:0000256" key="3">
    <source>
        <dbReference type="RuleBase" id="RU367117"/>
    </source>
</evidence>
<proteinExistence type="inferred from homology"/>
<organism evidence="6">
    <name type="scientific">Blastobotrys adeninivorans</name>
    <name type="common">Yeast</name>
    <name type="synonym">Arxula adeninivorans</name>
    <dbReference type="NCBI Taxonomy" id="409370"/>
    <lineage>
        <taxon>Eukaryota</taxon>
        <taxon>Fungi</taxon>
        <taxon>Dikarya</taxon>
        <taxon>Ascomycota</taxon>
        <taxon>Saccharomycotina</taxon>
        <taxon>Dipodascomycetes</taxon>
        <taxon>Dipodascales</taxon>
        <taxon>Trichomonascaceae</taxon>
        <taxon>Blastobotrys</taxon>
    </lineage>
</organism>
<comment type="domain">
    <text evidence="3">The coiled-coil domain is required for assembly into the NuA4 complex.</text>
</comment>
<dbReference type="CDD" id="cd16908">
    <property type="entry name" value="YEATS_Yaf9_like"/>
    <property type="match status" value="1"/>
</dbReference>
<reference evidence="6" key="1">
    <citation type="submission" date="2014-02" db="EMBL/GenBank/DDBJ databases">
        <authorList>
            <person name="Genoscope - CEA"/>
        </authorList>
    </citation>
    <scope>NUCLEOTIDE SEQUENCE</scope>
    <source>
        <strain evidence="6">LS3</strain>
    </source>
</reference>
<keyword evidence="3" id="KW-0175">Coiled coil</keyword>
<accession>A0A060TBJ5</accession>
<dbReference type="Gene3D" id="2.60.40.1970">
    <property type="entry name" value="YEATS domain"/>
    <property type="match status" value="1"/>
</dbReference>
<keyword evidence="3" id="KW-0963">Cytoplasm</keyword>
<keyword evidence="3" id="KW-0227">DNA damage</keyword>
<dbReference type="EMBL" id="HG937692">
    <property type="protein sequence ID" value="CDP36237.1"/>
    <property type="molecule type" value="Genomic_DNA"/>
</dbReference>
<comment type="function">
    <text evidence="3">Component of the SWR1 complex which mediates the ATP-dependent exchange of histone H2A for an H2A variant leading to transcriptional regulation of selected genes by chromatin remodeling. Component of the NuA4 histone acetyltransferase complex which is involved in transcriptional activation of selected genes principally by acetylation of nucleosomal histones H4 and H2A. The NuA4 complex is also involved in DNA repair. Yaf9 may also be required for viability in conditions in which the structural integrity of the spindle is compromised.</text>
</comment>